<sequence>MALSYDPEWLEIAKPALDQAQAIKPAIHDVGARRAKFEGLMSRGQQSIHLPDNIEYIVHHVPVAGGHEIDIHHVRNTNVLGDDPSPVILHIHGGGYFSFQAIHSVPALAHYVSSTGVAMITINYRLAPENPFPTPLEDCWSVLMWVHHHAPELCVDRSRIAVMGESAGGGLAAGLTLLARDRGLMPKLAKHLLIYPMLDDRICSDYTGGLCFFDLDDAITGWAAYLGKDMGTDRVSPYAAPARAKTVDSLPRLYLECPQLDILLPENLRYVQMFVEAKIPTEFHLLEGLPHGFISLAPTATASKTAIETRMRAMKTI</sequence>
<gene>
    <name evidence="3" type="ORF">N7498_004465</name>
</gene>
<protein>
    <submittedName>
        <fullName evidence="3">Esterase/lipase</fullName>
    </submittedName>
</protein>
<keyword evidence="4" id="KW-1185">Reference proteome</keyword>
<keyword evidence="1" id="KW-0378">Hydrolase</keyword>
<evidence type="ECO:0000256" key="1">
    <source>
        <dbReference type="ARBA" id="ARBA00022801"/>
    </source>
</evidence>
<dbReference type="OrthoDB" id="408631at2759"/>
<dbReference type="Pfam" id="PF07859">
    <property type="entry name" value="Abhydrolase_3"/>
    <property type="match status" value="1"/>
</dbReference>
<dbReference type="RefSeq" id="XP_058310989.1">
    <property type="nucleotide sequence ID" value="XM_058451527.1"/>
</dbReference>
<proteinExistence type="predicted"/>
<reference evidence="3" key="2">
    <citation type="journal article" date="2023" name="IMA Fungus">
        <title>Comparative genomic study of the Penicillium genus elucidates a diverse pangenome and 15 lateral gene transfer events.</title>
        <authorList>
            <person name="Petersen C."/>
            <person name="Sorensen T."/>
            <person name="Nielsen M.R."/>
            <person name="Sondergaard T.E."/>
            <person name="Sorensen J.L."/>
            <person name="Fitzpatrick D.A."/>
            <person name="Frisvad J.C."/>
            <person name="Nielsen K.L."/>
        </authorList>
    </citation>
    <scope>NUCLEOTIDE SEQUENCE</scope>
    <source>
        <strain evidence="3">IBT 15544</strain>
    </source>
</reference>
<name>A0A9W9N421_9EURO</name>
<dbReference type="EMBL" id="JAPQKR010000008">
    <property type="protein sequence ID" value="KAJ5212819.1"/>
    <property type="molecule type" value="Genomic_DNA"/>
</dbReference>
<evidence type="ECO:0000313" key="3">
    <source>
        <dbReference type="EMBL" id="KAJ5212819.1"/>
    </source>
</evidence>
<dbReference type="GO" id="GO:0016787">
    <property type="term" value="F:hydrolase activity"/>
    <property type="evidence" value="ECO:0007669"/>
    <property type="project" value="UniProtKB-KW"/>
</dbReference>
<accession>A0A9W9N421</accession>
<dbReference type="PANTHER" id="PTHR48081:SF8">
    <property type="entry name" value="ALPHA_BETA HYDROLASE FOLD-3 DOMAIN-CONTAINING PROTEIN-RELATED"/>
    <property type="match status" value="1"/>
</dbReference>
<dbReference type="GO" id="GO:0072330">
    <property type="term" value="P:monocarboxylic acid biosynthetic process"/>
    <property type="evidence" value="ECO:0007669"/>
    <property type="project" value="UniProtKB-ARBA"/>
</dbReference>
<reference evidence="3" key="1">
    <citation type="submission" date="2022-12" db="EMBL/GenBank/DDBJ databases">
        <authorList>
            <person name="Petersen C."/>
        </authorList>
    </citation>
    <scope>NUCLEOTIDE SEQUENCE</scope>
    <source>
        <strain evidence="3">IBT 15544</strain>
    </source>
</reference>
<dbReference type="SUPFAM" id="SSF53474">
    <property type="entry name" value="alpha/beta-Hydrolases"/>
    <property type="match status" value="1"/>
</dbReference>
<feature type="domain" description="Alpha/beta hydrolase fold-3" evidence="2">
    <location>
        <begin position="88"/>
        <end position="294"/>
    </location>
</feature>
<evidence type="ECO:0000313" key="4">
    <source>
        <dbReference type="Proteomes" id="UP001150904"/>
    </source>
</evidence>
<dbReference type="AlphaFoldDB" id="A0A9W9N421"/>
<dbReference type="InterPro" id="IPR013094">
    <property type="entry name" value="AB_hydrolase_3"/>
</dbReference>
<dbReference type="InterPro" id="IPR029058">
    <property type="entry name" value="AB_hydrolase_fold"/>
</dbReference>
<dbReference type="Proteomes" id="UP001150904">
    <property type="component" value="Unassembled WGS sequence"/>
</dbReference>
<organism evidence="3 4">
    <name type="scientific">Penicillium cinerascens</name>
    <dbReference type="NCBI Taxonomy" id="70096"/>
    <lineage>
        <taxon>Eukaryota</taxon>
        <taxon>Fungi</taxon>
        <taxon>Dikarya</taxon>
        <taxon>Ascomycota</taxon>
        <taxon>Pezizomycotina</taxon>
        <taxon>Eurotiomycetes</taxon>
        <taxon>Eurotiomycetidae</taxon>
        <taxon>Eurotiales</taxon>
        <taxon>Aspergillaceae</taxon>
        <taxon>Penicillium</taxon>
    </lineage>
</organism>
<evidence type="ECO:0000259" key="2">
    <source>
        <dbReference type="Pfam" id="PF07859"/>
    </source>
</evidence>
<comment type="caution">
    <text evidence="3">The sequence shown here is derived from an EMBL/GenBank/DDBJ whole genome shotgun (WGS) entry which is preliminary data.</text>
</comment>
<dbReference type="GO" id="GO:0017000">
    <property type="term" value="P:antibiotic biosynthetic process"/>
    <property type="evidence" value="ECO:0007669"/>
    <property type="project" value="UniProtKB-ARBA"/>
</dbReference>
<dbReference type="Gene3D" id="3.40.50.1820">
    <property type="entry name" value="alpha/beta hydrolase"/>
    <property type="match status" value="1"/>
</dbReference>
<dbReference type="GeneID" id="83178828"/>
<dbReference type="PANTHER" id="PTHR48081">
    <property type="entry name" value="AB HYDROLASE SUPERFAMILY PROTEIN C4A8.06C"/>
    <property type="match status" value="1"/>
</dbReference>
<dbReference type="InterPro" id="IPR050300">
    <property type="entry name" value="GDXG_lipolytic_enzyme"/>
</dbReference>